<accession>A0ACB8YVP1</accession>
<proteinExistence type="predicted"/>
<organism evidence="1 2">
    <name type="scientific">Cichorium intybus</name>
    <name type="common">Chicory</name>
    <dbReference type="NCBI Taxonomy" id="13427"/>
    <lineage>
        <taxon>Eukaryota</taxon>
        <taxon>Viridiplantae</taxon>
        <taxon>Streptophyta</taxon>
        <taxon>Embryophyta</taxon>
        <taxon>Tracheophyta</taxon>
        <taxon>Spermatophyta</taxon>
        <taxon>Magnoliopsida</taxon>
        <taxon>eudicotyledons</taxon>
        <taxon>Gunneridae</taxon>
        <taxon>Pentapetalae</taxon>
        <taxon>asterids</taxon>
        <taxon>campanulids</taxon>
        <taxon>Asterales</taxon>
        <taxon>Asteraceae</taxon>
        <taxon>Cichorioideae</taxon>
        <taxon>Cichorieae</taxon>
        <taxon>Cichoriinae</taxon>
        <taxon>Cichorium</taxon>
    </lineage>
</organism>
<evidence type="ECO:0000313" key="2">
    <source>
        <dbReference type="Proteomes" id="UP001055811"/>
    </source>
</evidence>
<name>A0ACB8YVP1_CICIN</name>
<evidence type="ECO:0000313" key="1">
    <source>
        <dbReference type="EMBL" id="KAI3689019.1"/>
    </source>
</evidence>
<protein>
    <submittedName>
        <fullName evidence="1">Uncharacterized protein</fullName>
    </submittedName>
</protein>
<reference evidence="2" key="1">
    <citation type="journal article" date="2022" name="Mol. Ecol. Resour.">
        <title>The genomes of chicory, endive, great burdock and yacon provide insights into Asteraceae palaeo-polyploidization history and plant inulin production.</title>
        <authorList>
            <person name="Fan W."/>
            <person name="Wang S."/>
            <person name="Wang H."/>
            <person name="Wang A."/>
            <person name="Jiang F."/>
            <person name="Liu H."/>
            <person name="Zhao H."/>
            <person name="Xu D."/>
            <person name="Zhang Y."/>
        </authorList>
    </citation>
    <scope>NUCLEOTIDE SEQUENCE [LARGE SCALE GENOMIC DNA]</scope>
    <source>
        <strain evidence="2">cv. Punajuju</strain>
    </source>
</reference>
<keyword evidence="2" id="KW-1185">Reference proteome</keyword>
<dbReference type="EMBL" id="CM042017">
    <property type="protein sequence ID" value="KAI3689019.1"/>
    <property type="molecule type" value="Genomic_DNA"/>
</dbReference>
<dbReference type="Proteomes" id="UP001055811">
    <property type="component" value="Linkage Group LG09"/>
</dbReference>
<gene>
    <name evidence="1" type="ORF">L2E82_46967</name>
</gene>
<comment type="caution">
    <text evidence="1">The sequence shown here is derived from an EMBL/GenBank/DDBJ whole genome shotgun (WGS) entry which is preliminary data.</text>
</comment>
<sequence length="83" mass="9432">MTKATHIGQHKRRGKAQPQRFPMQDVNCNAGSRLFPLLSLSLSLLHPSLYFSVSVFVSLLSLTTVPPYPVFRLFDYRGIRVNN</sequence>
<reference evidence="1 2" key="2">
    <citation type="journal article" date="2022" name="Mol. Ecol. Resour.">
        <title>The genomes of chicory, endive, great burdock and yacon provide insights into Asteraceae paleo-polyploidization history and plant inulin production.</title>
        <authorList>
            <person name="Fan W."/>
            <person name="Wang S."/>
            <person name="Wang H."/>
            <person name="Wang A."/>
            <person name="Jiang F."/>
            <person name="Liu H."/>
            <person name="Zhao H."/>
            <person name="Xu D."/>
            <person name="Zhang Y."/>
        </authorList>
    </citation>
    <scope>NUCLEOTIDE SEQUENCE [LARGE SCALE GENOMIC DNA]</scope>
    <source>
        <strain evidence="2">cv. Punajuju</strain>
        <tissue evidence="1">Leaves</tissue>
    </source>
</reference>